<name>A0ABV3U5W4_9GAMM</name>
<comment type="caution">
    <text evidence="2">The sequence shown here is derived from an EMBL/GenBank/DDBJ whole genome shotgun (WGS) entry which is preliminary data.</text>
</comment>
<organism evidence="2 3">
    <name type="scientific">Zhongshania guokunii</name>
    <dbReference type="NCBI Taxonomy" id="641783"/>
    <lineage>
        <taxon>Bacteria</taxon>
        <taxon>Pseudomonadati</taxon>
        <taxon>Pseudomonadota</taxon>
        <taxon>Gammaproteobacteria</taxon>
        <taxon>Cellvibrionales</taxon>
        <taxon>Spongiibacteraceae</taxon>
        <taxon>Zhongshania</taxon>
    </lineage>
</organism>
<accession>A0ABV3U5W4</accession>
<dbReference type="RefSeq" id="WP_368381613.1">
    <property type="nucleotide sequence ID" value="NZ_JBFRYA010000008.1"/>
</dbReference>
<feature type="transmembrane region" description="Helical" evidence="1">
    <location>
        <begin position="138"/>
        <end position="159"/>
    </location>
</feature>
<reference evidence="2 3" key="1">
    <citation type="journal article" date="2011" name="Int. J. Syst. Evol. Microbiol.">
        <title>Zhongshania antarctica gen. nov., sp. nov. and Zhongshania guokunii sp. nov., gammaproteobacteria respectively isolated from coastal attached (fast) ice and surface seawater of the Antarctic.</title>
        <authorList>
            <person name="Li H.J."/>
            <person name="Zhang X.Y."/>
            <person name="Chen C.X."/>
            <person name="Zhang Y.J."/>
            <person name="Gao Z.M."/>
            <person name="Yu Y."/>
            <person name="Chen X.L."/>
            <person name="Chen B."/>
            <person name="Zhang Y.Z."/>
        </authorList>
    </citation>
    <scope>NUCLEOTIDE SEQUENCE [LARGE SCALE GENOMIC DNA]</scope>
    <source>
        <strain evidence="2 3">ZS6-22T</strain>
    </source>
</reference>
<dbReference type="Proteomes" id="UP001557485">
    <property type="component" value="Unassembled WGS sequence"/>
</dbReference>
<keyword evidence="3" id="KW-1185">Reference proteome</keyword>
<keyword evidence="1" id="KW-1133">Transmembrane helix</keyword>
<keyword evidence="1" id="KW-0812">Transmembrane</keyword>
<dbReference type="EMBL" id="JBFRYA010000008">
    <property type="protein sequence ID" value="MEX1669345.1"/>
    <property type="molecule type" value="Genomic_DNA"/>
</dbReference>
<evidence type="ECO:0000313" key="3">
    <source>
        <dbReference type="Proteomes" id="UP001557485"/>
    </source>
</evidence>
<evidence type="ECO:0000256" key="1">
    <source>
        <dbReference type="SAM" id="Phobius"/>
    </source>
</evidence>
<sequence length="186" mass="20932">MMNRMILMKFHALLAAFILPVATMFMVTGALYTWSIKGNYTNDVYEIRLSKPIQSDVSELTTLAQLELENLATSYPEGEPKLKVYGNHFLLEWTGSSKDVILEPTDNELIAKLTVKNTSWYRNLVQLHKAKGGMAFKVYAVVLAISIVALLVSGFIMAWQTPKLKRLTLITSLVGLCSFMIFVYLS</sequence>
<feature type="transmembrane region" description="Helical" evidence="1">
    <location>
        <begin position="166"/>
        <end position="185"/>
    </location>
</feature>
<keyword evidence="1" id="KW-0472">Membrane</keyword>
<dbReference type="InterPro" id="IPR005625">
    <property type="entry name" value="PepSY-ass_TM"/>
</dbReference>
<protein>
    <submittedName>
        <fullName evidence="2">PepSY domain-containing protein</fullName>
    </submittedName>
</protein>
<dbReference type="Pfam" id="PF03929">
    <property type="entry name" value="PepSY_TM"/>
    <property type="match status" value="1"/>
</dbReference>
<proteinExistence type="predicted"/>
<gene>
    <name evidence="2" type="ORF">AB4876_10515</name>
</gene>
<evidence type="ECO:0000313" key="2">
    <source>
        <dbReference type="EMBL" id="MEX1669345.1"/>
    </source>
</evidence>